<dbReference type="InterPro" id="IPR013102">
    <property type="entry name" value="PYNP_C"/>
</dbReference>
<keyword evidence="2 5" id="KW-0808">Transferase</keyword>
<dbReference type="Gene3D" id="2.40.40.20">
    <property type="match status" value="1"/>
</dbReference>
<dbReference type="PANTHER" id="PTHR10515">
    <property type="entry name" value="THYMIDINE PHOSPHORYLASE"/>
    <property type="match status" value="1"/>
</dbReference>
<dbReference type="EMBL" id="DTBJ01000044">
    <property type="protein sequence ID" value="HGM58998.1"/>
    <property type="molecule type" value="Genomic_DNA"/>
</dbReference>
<evidence type="ECO:0000256" key="1">
    <source>
        <dbReference type="ARBA" id="ARBA00022676"/>
    </source>
</evidence>
<dbReference type="InterPro" id="IPR017713">
    <property type="entry name" value="AMP_phosphorylase"/>
</dbReference>
<dbReference type="GO" id="GO:0006196">
    <property type="term" value="P:AMP catabolic process"/>
    <property type="evidence" value="ECO:0007669"/>
    <property type="project" value="TreeGrafter"/>
</dbReference>
<gene>
    <name evidence="5" type="ORF">ENU14_05390</name>
</gene>
<dbReference type="InterPro" id="IPR000053">
    <property type="entry name" value="Thymidine/pyrmidine_PPase"/>
</dbReference>
<dbReference type="InterPro" id="IPR036566">
    <property type="entry name" value="PYNP-like_C_sf"/>
</dbReference>
<dbReference type="SUPFAM" id="SSF47648">
    <property type="entry name" value="Nucleoside phosphorylase/phosphoribosyltransferase N-terminal domain"/>
    <property type="match status" value="1"/>
</dbReference>
<dbReference type="Gene3D" id="3.40.1030.10">
    <property type="entry name" value="Nucleoside phosphorylase/phosphoribosyltransferase catalytic domain"/>
    <property type="match status" value="1"/>
</dbReference>
<dbReference type="EC" id="2.4.2.57" evidence="3"/>
<dbReference type="PROSITE" id="PS00647">
    <property type="entry name" value="THYMID_PHOSPHORYLASE"/>
    <property type="match status" value="1"/>
</dbReference>
<dbReference type="SUPFAM" id="SSF52418">
    <property type="entry name" value="Nucleoside phosphorylase/phosphoribosyltransferase catalytic domain"/>
    <property type="match status" value="1"/>
</dbReference>
<dbReference type="SMART" id="SM00941">
    <property type="entry name" value="PYNP_C"/>
    <property type="match status" value="1"/>
</dbReference>
<dbReference type="Pfam" id="PF07831">
    <property type="entry name" value="PYNP_C"/>
    <property type="match status" value="1"/>
</dbReference>
<proteinExistence type="predicted"/>
<dbReference type="PANTHER" id="PTHR10515:SF0">
    <property type="entry name" value="THYMIDINE PHOSPHORYLASE"/>
    <property type="match status" value="1"/>
</dbReference>
<dbReference type="InterPro" id="IPR017872">
    <property type="entry name" value="Pyrmidine_PPase_CS"/>
</dbReference>
<dbReference type="GO" id="GO:0016763">
    <property type="term" value="F:pentosyltransferase activity"/>
    <property type="evidence" value="ECO:0007669"/>
    <property type="project" value="InterPro"/>
</dbReference>
<evidence type="ECO:0000259" key="4">
    <source>
        <dbReference type="SMART" id="SM00941"/>
    </source>
</evidence>
<dbReference type="Gene3D" id="3.90.1170.30">
    <property type="entry name" value="Pyrimidine nucleoside phosphorylase-like, C-terminal domain"/>
    <property type="match status" value="1"/>
</dbReference>
<feature type="domain" description="Pyrimidine nucleoside phosphorylase C-terminal" evidence="4">
    <location>
        <begin position="436"/>
        <end position="503"/>
    </location>
</feature>
<sequence length="513" mass="55578">MVLNLNRNVESRYFTVETIDIDFGRLTVIMNENDARELGLNSNSRVKLIKGDRSISATVALTKTVVERGKILVSPDVAYLLKLSKVDELGIKPLPVISSLITLHKRIRGERLTQDETYRFVKDVVEGSLSEAEIATFLVSQMFYELSEDELYNLIVAMVETGSKISFEERVYDIHSIGGVPGNGKVALISVPTIAAAGLLIPKTSSRAITSAAGTADIMEVLANVCFTAEELKEIARKVRAALVWGGKLNLAPADDIFVNVERKLGIDPKHQMVASILAKKVAMSVDNLVIDIPVGKKIKVETINEADELAGLFIRQAGRLGINIKVTVTYGGQPIGETIGPALEAYEALKSMIDRTGRRSLIDKALHIAGLVLELSGKTGLGEGYILAREIFTSGRTYEKFKQIIEAQGGDPNIKPEDIAIGKHSFTIYSPLEGAVTHIDNASVLMIARAAGAPFDKGAGVRLHAKVGYRVNKGDPLITIYSNSSSRLEEAVSIASNHPPVIVEGMILKILP</sequence>
<dbReference type="InterPro" id="IPR036320">
    <property type="entry name" value="Glycosyl_Trfase_fam3_N_dom_sf"/>
</dbReference>
<reference evidence="5" key="1">
    <citation type="journal article" date="2020" name="mSystems">
        <title>Genome- and Community-Level Interaction Insights into Carbon Utilization and Element Cycling Functions of Hydrothermarchaeota in Hydrothermal Sediment.</title>
        <authorList>
            <person name="Zhou Z."/>
            <person name="Liu Y."/>
            <person name="Xu W."/>
            <person name="Pan J."/>
            <person name="Luo Z.H."/>
            <person name="Li M."/>
        </authorList>
    </citation>
    <scope>NUCLEOTIDE SEQUENCE [LARGE SCALE GENOMIC DNA]</scope>
    <source>
        <strain evidence="5">SpSt-642</strain>
    </source>
</reference>
<dbReference type="SUPFAM" id="SSF54680">
    <property type="entry name" value="Pyrimidine nucleoside phosphorylase C-terminal domain"/>
    <property type="match status" value="1"/>
</dbReference>
<dbReference type="NCBIfam" id="NF003338">
    <property type="entry name" value="PRK04350.1"/>
    <property type="match status" value="1"/>
</dbReference>
<dbReference type="GO" id="GO:0004645">
    <property type="term" value="F:1,4-alpha-oligoglucan phosphorylase activity"/>
    <property type="evidence" value="ECO:0007669"/>
    <property type="project" value="InterPro"/>
</dbReference>
<dbReference type="NCBIfam" id="TIGR02645">
    <property type="entry name" value="ARCH_P_rylase"/>
    <property type="match status" value="1"/>
</dbReference>
<dbReference type="InterPro" id="IPR000312">
    <property type="entry name" value="Glycosyl_Trfase_fam3"/>
</dbReference>
<dbReference type="InterPro" id="IPR013466">
    <property type="entry name" value="Thymidine/AMP_Pase"/>
</dbReference>
<protein>
    <recommendedName>
        <fullName evidence="3">AMP phosphorylase</fullName>
        <ecNumber evidence="3">2.4.2.57</ecNumber>
    </recommendedName>
</protein>
<organism evidence="5">
    <name type="scientific">Staphylothermus marinus</name>
    <dbReference type="NCBI Taxonomy" id="2280"/>
    <lineage>
        <taxon>Archaea</taxon>
        <taxon>Thermoproteota</taxon>
        <taxon>Thermoprotei</taxon>
        <taxon>Desulfurococcales</taxon>
        <taxon>Desulfurococcaceae</taxon>
        <taxon>Staphylothermus</taxon>
    </lineage>
</organism>
<name>A0A7C4DAI4_STAMA</name>
<comment type="caution">
    <text evidence="5">The sequence shown here is derived from an EMBL/GenBank/DDBJ whole genome shotgun (WGS) entry which is preliminary data.</text>
</comment>
<dbReference type="InterPro" id="IPR035902">
    <property type="entry name" value="Nuc_phospho_transferase"/>
</dbReference>
<evidence type="ECO:0000313" key="5">
    <source>
        <dbReference type="EMBL" id="HGM58998.1"/>
    </source>
</evidence>
<dbReference type="GO" id="GO:0046125">
    <property type="term" value="P:pyrimidine deoxyribonucleoside metabolic process"/>
    <property type="evidence" value="ECO:0007669"/>
    <property type="project" value="InterPro"/>
</dbReference>
<keyword evidence="1 5" id="KW-0328">Glycosyltransferase</keyword>
<evidence type="ECO:0000256" key="3">
    <source>
        <dbReference type="NCBIfam" id="TIGR03327"/>
    </source>
</evidence>
<dbReference type="Pfam" id="PF02885">
    <property type="entry name" value="Glycos_trans_3N"/>
    <property type="match status" value="1"/>
</dbReference>
<dbReference type="AlphaFoldDB" id="A0A7C4DAI4"/>
<dbReference type="GO" id="GO:0005829">
    <property type="term" value="C:cytosol"/>
    <property type="evidence" value="ECO:0007669"/>
    <property type="project" value="TreeGrafter"/>
</dbReference>
<dbReference type="InterPro" id="IPR017459">
    <property type="entry name" value="Glycosyl_Trfase_fam3_N_dom"/>
</dbReference>
<dbReference type="NCBIfam" id="TIGR03327">
    <property type="entry name" value="AMP_phos"/>
    <property type="match status" value="1"/>
</dbReference>
<evidence type="ECO:0000256" key="2">
    <source>
        <dbReference type="ARBA" id="ARBA00022679"/>
    </source>
</evidence>
<dbReference type="GO" id="GO:0006206">
    <property type="term" value="P:pyrimidine nucleobase metabolic process"/>
    <property type="evidence" value="ECO:0007669"/>
    <property type="project" value="InterPro"/>
</dbReference>
<accession>A0A7C4DAI4</accession>
<dbReference type="Pfam" id="PF00591">
    <property type="entry name" value="Glycos_transf_3"/>
    <property type="match status" value="1"/>
</dbReference>
<dbReference type="Gene3D" id="1.20.970.50">
    <property type="match status" value="1"/>
</dbReference>